<dbReference type="OrthoDB" id="286404at2"/>
<dbReference type="PANTHER" id="PTHR43477:SF1">
    <property type="entry name" value="DIHYDROANTICAPSIN 7-DEHYDROGENASE"/>
    <property type="match status" value="1"/>
</dbReference>
<proteinExistence type="inferred from homology"/>
<dbReference type="SUPFAM" id="SSF51735">
    <property type="entry name" value="NAD(P)-binding Rossmann-fold domains"/>
    <property type="match status" value="1"/>
</dbReference>
<dbReference type="RefSeq" id="WP_112258010.1">
    <property type="nucleotide sequence ID" value="NZ_QMIG01000006.1"/>
</dbReference>
<organism evidence="3 4">
    <name type="scientific">Phytoactinopolyspora halophila</name>
    <dbReference type="NCBI Taxonomy" id="1981511"/>
    <lineage>
        <taxon>Bacteria</taxon>
        <taxon>Bacillati</taxon>
        <taxon>Actinomycetota</taxon>
        <taxon>Actinomycetes</taxon>
        <taxon>Jiangellales</taxon>
        <taxon>Jiangellaceae</taxon>
        <taxon>Phytoactinopolyspora</taxon>
    </lineage>
</organism>
<dbReference type="CDD" id="cd05233">
    <property type="entry name" value="SDR_c"/>
    <property type="match status" value="1"/>
</dbReference>
<accession>A0A329QT05</accession>
<keyword evidence="2" id="KW-0560">Oxidoreductase</keyword>
<dbReference type="Pfam" id="PF13561">
    <property type="entry name" value="adh_short_C2"/>
    <property type="match status" value="1"/>
</dbReference>
<dbReference type="Gene3D" id="3.40.50.720">
    <property type="entry name" value="NAD(P)-binding Rossmann-like Domain"/>
    <property type="match status" value="1"/>
</dbReference>
<dbReference type="PANTHER" id="PTHR43477">
    <property type="entry name" value="DIHYDROANTICAPSIN 7-DEHYDROGENASE"/>
    <property type="match status" value="1"/>
</dbReference>
<dbReference type="GO" id="GO:0016491">
    <property type="term" value="F:oxidoreductase activity"/>
    <property type="evidence" value="ECO:0007669"/>
    <property type="project" value="UniProtKB-KW"/>
</dbReference>
<dbReference type="InterPro" id="IPR036291">
    <property type="entry name" value="NAD(P)-bd_dom_sf"/>
</dbReference>
<reference evidence="3 4" key="1">
    <citation type="submission" date="2018-06" db="EMBL/GenBank/DDBJ databases">
        <title>Phytoactinopolyspora halophila sp. nov., a novel halophilic actinomycete isolated from a saline soil in China.</title>
        <authorList>
            <person name="Tang S.-K."/>
        </authorList>
    </citation>
    <scope>NUCLEOTIDE SEQUENCE [LARGE SCALE GENOMIC DNA]</scope>
    <source>
        <strain evidence="3 4">YIM 96934</strain>
    </source>
</reference>
<dbReference type="FunFam" id="3.40.50.720:FF:000084">
    <property type="entry name" value="Short-chain dehydrogenase reductase"/>
    <property type="match status" value="1"/>
</dbReference>
<comment type="similarity">
    <text evidence="1">Belongs to the short-chain dehydrogenases/reductases (SDR) family.</text>
</comment>
<keyword evidence="4" id="KW-1185">Reference proteome</keyword>
<comment type="caution">
    <text evidence="3">The sequence shown here is derived from an EMBL/GenBank/DDBJ whole genome shotgun (WGS) entry which is preliminary data.</text>
</comment>
<evidence type="ECO:0000256" key="1">
    <source>
        <dbReference type="ARBA" id="ARBA00006484"/>
    </source>
</evidence>
<sequence>MMVDDSTGIPRTAVVTGAASGVGNAVASALRQVGTLVIGVDVAEPPPSWPDDPESTWVQGDVSIGDTWDAATARASALDSLGADCFVSCAADVVVDAFLDTPIENWKRLLDINVLGAVRGMQAFIPPMLSQGRGSIAIVCSVNSLFAEDQLSAYSTSKAALLNAARSAALEYAAKGIRINAVCPGAVDTPLLRRHLDSLEDSASILSALERRIPTGQILQPEQVASVVRFLVTSDASGMSGAEVTVDGGLTTTFDFDSSATYEFTSV</sequence>
<name>A0A329QT05_9ACTN</name>
<evidence type="ECO:0000256" key="2">
    <source>
        <dbReference type="ARBA" id="ARBA00023002"/>
    </source>
</evidence>
<dbReference type="InterPro" id="IPR051122">
    <property type="entry name" value="SDR_DHRS6-like"/>
</dbReference>
<evidence type="ECO:0000313" key="3">
    <source>
        <dbReference type="EMBL" id="RAW15407.1"/>
    </source>
</evidence>
<dbReference type="AlphaFoldDB" id="A0A329QT05"/>
<gene>
    <name evidence="3" type="ORF">DPM12_09150</name>
</gene>
<protein>
    <submittedName>
        <fullName evidence="3">SDR family NAD(P)-dependent oxidoreductase</fullName>
    </submittedName>
</protein>
<dbReference type="PRINTS" id="PR00081">
    <property type="entry name" value="GDHRDH"/>
</dbReference>
<evidence type="ECO:0000313" key="4">
    <source>
        <dbReference type="Proteomes" id="UP000250462"/>
    </source>
</evidence>
<dbReference type="Proteomes" id="UP000250462">
    <property type="component" value="Unassembled WGS sequence"/>
</dbReference>
<dbReference type="EMBL" id="QMIG01000006">
    <property type="protein sequence ID" value="RAW15407.1"/>
    <property type="molecule type" value="Genomic_DNA"/>
</dbReference>
<dbReference type="InterPro" id="IPR002347">
    <property type="entry name" value="SDR_fam"/>
</dbReference>